<dbReference type="InterPro" id="IPR037482">
    <property type="entry name" value="ST1585_MBL-fold"/>
</dbReference>
<evidence type="ECO:0000259" key="2">
    <source>
        <dbReference type="SMART" id="SM00849"/>
    </source>
</evidence>
<protein>
    <submittedName>
        <fullName evidence="3">Unannotated protein</fullName>
    </submittedName>
</protein>
<dbReference type="InterPro" id="IPR050855">
    <property type="entry name" value="NDM-1-like"/>
</dbReference>
<proteinExistence type="predicted"/>
<organism evidence="3">
    <name type="scientific">freshwater metagenome</name>
    <dbReference type="NCBI Taxonomy" id="449393"/>
    <lineage>
        <taxon>unclassified sequences</taxon>
        <taxon>metagenomes</taxon>
        <taxon>ecological metagenomes</taxon>
    </lineage>
</organism>
<dbReference type="CDD" id="cd07726">
    <property type="entry name" value="ST1585-like_MBL-fold"/>
    <property type="match status" value="1"/>
</dbReference>
<reference evidence="3" key="1">
    <citation type="submission" date="2020-05" db="EMBL/GenBank/DDBJ databases">
        <authorList>
            <person name="Chiriac C."/>
            <person name="Salcher M."/>
            <person name="Ghai R."/>
            <person name="Kavagutti S V."/>
        </authorList>
    </citation>
    <scope>NUCLEOTIDE SEQUENCE</scope>
</reference>
<name>A0A6J7F6I2_9ZZZZ</name>
<dbReference type="Pfam" id="PF00753">
    <property type="entry name" value="Lactamase_B"/>
    <property type="match status" value="1"/>
</dbReference>
<feature type="compositionally biased region" description="Basic and acidic residues" evidence="1">
    <location>
        <begin position="286"/>
        <end position="304"/>
    </location>
</feature>
<dbReference type="EMBL" id="CAFBMK010000002">
    <property type="protein sequence ID" value="CAB4891932.1"/>
    <property type="molecule type" value="Genomic_DNA"/>
</dbReference>
<accession>A0A6J7F6I2</accession>
<gene>
    <name evidence="3" type="ORF">UFOPK3564_00054</name>
</gene>
<feature type="region of interest" description="Disordered" evidence="1">
    <location>
        <begin position="286"/>
        <end position="312"/>
    </location>
</feature>
<evidence type="ECO:0000256" key="1">
    <source>
        <dbReference type="SAM" id="MobiDB-lite"/>
    </source>
</evidence>
<dbReference type="SUPFAM" id="SSF56281">
    <property type="entry name" value="Metallo-hydrolase/oxidoreductase"/>
    <property type="match status" value="1"/>
</dbReference>
<dbReference type="PANTHER" id="PTHR42951:SF22">
    <property type="entry name" value="METALLO BETA-LACTAMASE SUPERFAMILY LIPOPROTEIN"/>
    <property type="match status" value="1"/>
</dbReference>
<dbReference type="AlphaFoldDB" id="A0A6J7F6I2"/>
<dbReference type="InterPro" id="IPR001279">
    <property type="entry name" value="Metallo-B-lactamas"/>
</dbReference>
<evidence type="ECO:0000313" key="3">
    <source>
        <dbReference type="EMBL" id="CAB4891932.1"/>
    </source>
</evidence>
<dbReference type="PANTHER" id="PTHR42951">
    <property type="entry name" value="METALLO-BETA-LACTAMASE DOMAIN-CONTAINING"/>
    <property type="match status" value="1"/>
</dbReference>
<feature type="domain" description="Metallo-beta-lactamase" evidence="2">
    <location>
        <begin position="19"/>
        <end position="204"/>
    </location>
</feature>
<sequence>MTYDPPQTVDLMHLGKPKAMSAHLFDDVIVDPGAESTIERVVEALDGRTPRAILLTHIHFDHAGGTGALVRRFPDVEVWVHERGARHMIDPTRLVASARKVFGDYFDMLWGEVIPIPERNIRVLHGGEEEGPWEVAYTPGHAQHHVCYLHRPTRTAFTGDVTGIRIDGGPALPPTPPPDIDPPLWHASLETVAAWEPERLAFMHFGQTTGDVMEQIATMHETLDLYAETARTTDAQGMADFIRGWVLERAGEEGLPTYYAAGPFEGLWAGLDRYWKRVAREAEVAGAEAHDEVVDASGEHRQDQGDESTPAS</sequence>
<dbReference type="SMART" id="SM00849">
    <property type="entry name" value="Lactamase_B"/>
    <property type="match status" value="1"/>
</dbReference>
<dbReference type="InterPro" id="IPR036866">
    <property type="entry name" value="RibonucZ/Hydroxyglut_hydro"/>
</dbReference>
<dbReference type="Gene3D" id="3.60.15.10">
    <property type="entry name" value="Ribonuclease Z/Hydroxyacylglutathione hydrolase-like"/>
    <property type="match status" value="1"/>
</dbReference>